<dbReference type="EMBL" id="HE681725">
    <property type="protein sequence ID" value="CCG24765.1"/>
    <property type="molecule type" value="Genomic_DNA"/>
</dbReference>
<organism evidence="2 3">
    <name type="scientific">Candida orthopsilosis (strain 90-125)</name>
    <name type="common">Yeast</name>
    <dbReference type="NCBI Taxonomy" id="1136231"/>
    <lineage>
        <taxon>Eukaryota</taxon>
        <taxon>Fungi</taxon>
        <taxon>Dikarya</taxon>
        <taxon>Ascomycota</taxon>
        <taxon>Saccharomycotina</taxon>
        <taxon>Pichiomycetes</taxon>
        <taxon>Debaryomycetaceae</taxon>
        <taxon>Candida/Lodderomyces clade</taxon>
        <taxon>Candida</taxon>
    </lineage>
</organism>
<feature type="region of interest" description="Disordered" evidence="1">
    <location>
        <begin position="61"/>
        <end position="80"/>
    </location>
</feature>
<dbReference type="RefSeq" id="XP_003870892.1">
    <property type="nucleotide sequence ID" value="XM_003870843.1"/>
</dbReference>
<evidence type="ECO:0000256" key="1">
    <source>
        <dbReference type="SAM" id="MobiDB-lite"/>
    </source>
</evidence>
<feature type="compositionally biased region" description="Polar residues" evidence="1">
    <location>
        <begin position="63"/>
        <end position="74"/>
    </location>
</feature>
<dbReference type="GeneID" id="14541977"/>
<dbReference type="AlphaFoldDB" id="H8X9U8"/>
<sequence length="327" mass="37844">MLMAGYSESQYYQHQSVKSIRKLPYERGRTPSRDVQFDQHLQTLKGESRSRHSRQELLHQAVNHRSSLTRSLTQAPHERQKEQCYTHRPEFKRWNSYDLPPNGGPSKEISPFTILDDQYNTKHPVANSINLSTDNSFKELERSTPQQTPPKTNLYEKMTNFAQGLASFYTKISPSSDENLSGRIEKEANDTQYEIESVEGEDIEPGFEEIISKLALQSSDTNKPKLNRTQQKQLDLKDLYQKEHTDLPELNYDWKIQNETISSQYTTIRLRFSSRQISSKQIENDMGVLGFIKRYSNGEHTTDPATPGEKDPLLRQIWEDANSVLSV</sequence>
<evidence type="ECO:0000313" key="2">
    <source>
        <dbReference type="EMBL" id="CCG24765.1"/>
    </source>
</evidence>
<name>H8X9U8_CANO9</name>
<reference evidence="2 3" key="1">
    <citation type="journal article" date="2012" name="PLoS ONE">
        <title>Sequence and analysis of the genome of the pathogenic yeast Candida orthopsilosis.</title>
        <authorList>
            <person name="Riccombeni A."/>
            <person name="Vidanes G."/>
            <person name="Proux-Wera E."/>
            <person name="Wolfe K.H."/>
            <person name="Butler G."/>
        </authorList>
    </citation>
    <scope>NUCLEOTIDE SEQUENCE [LARGE SCALE GENOMIC DNA]</scope>
    <source>
        <strain evidence="2 3">Co 90-125</strain>
    </source>
</reference>
<keyword evidence="3" id="KW-1185">Reference proteome</keyword>
<dbReference type="KEGG" id="cot:CORT_0G00760"/>
<evidence type="ECO:0000313" key="3">
    <source>
        <dbReference type="Proteomes" id="UP000005018"/>
    </source>
</evidence>
<dbReference type="Proteomes" id="UP000005018">
    <property type="component" value="Chromosome 7"/>
</dbReference>
<protein>
    <submittedName>
        <fullName evidence="2">Uncharacterized protein</fullName>
    </submittedName>
</protein>
<accession>H8X9U8</accession>
<gene>
    <name evidence="2" type="ORF">CORT_0G00760</name>
</gene>
<dbReference type="HOGENOM" id="CLU_849914_0_0_1"/>
<proteinExistence type="predicted"/>
<dbReference type="OrthoDB" id="4096810at2759"/>